<dbReference type="InterPro" id="IPR012334">
    <property type="entry name" value="Pectin_lyas_fold"/>
</dbReference>
<dbReference type="OrthoDB" id="2019149at2759"/>
<comment type="pathway">
    <text evidence="1">Glycan metabolism; pectin degradation; 2-dehydro-3-deoxy-D-gluconate from pectin: step 1/5.</text>
</comment>
<keyword evidence="4" id="KW-0378">Hydrolase</keyword>
<dbReference type="InterPro" id="IPR000070">
    <property type="entry name" value="Pectinesterase_cat"/>
</dbReference>
<reference evidence="8 9" key="1">
    <citation type="journal article" date="2013" name="MBio">
        <title>Genome sequencing of the plant pathogen Taphrina deformans, the causal agent of peach leaf curl.</title>
        <authorList>
            <person name="Cisse O.H."/>
            <person name="Almeida J.M.G.C.F."/>
            <person name="Fonseca A."/>
            <person name="Kumar A.A."/>
            <person name="Salojaervi J."/>
            <person name="Overmyer K."/>
            <person name="Hauser P.M."/>
            <person name="Pagni M."/>
        </authorList>
    </citation>
    <scope>NUCLEOTIDE SEQUENCE [LARGE SCALE GENOMIC DNA]</scope>
    <source>
        <strain evidence="9">PYCC 5710 / ATCC 11124 / CBS 356.35 / IMI 108563 / JCM 9778 / NBRC 8474</strain>
    </source>
</reference>
<feature type="chain" id="PRO_5011111039" description="pectinesterase" evidence="6">
    <location>
        <begin position="22"/>
        <end position="378"/>
    </location>
</feature>
<protein>
    <recommendedName>
        <fullName evidence="3">pectinesterase</fullName>
        <ecNumber evidence="3">3.1.1.11</ecNumber>
    </recommendedName>
</protein>
<dbReference type="GO" id="GO:0042545">
    <property type="term" value="P:cell wall modification"/>
    <property type="evidence" value="ECO:0007669"/>
    <property type="project" value="InterPro"/>
</dbReference>
<dbReference type="VEuPathDB" id="FungiDB:TAPDE_004518"/>
<feature type="domain" description="Pectinesterase catalytic" evidence="7">
    <location>
        <begin position="55"/>
        <end position="345"/>
    </location>
</feature>
<sequence length="378" mass="41597">MVTLGSVVLGVLALFANQASCFYEDFDQSAIAFSKSSSTHPGPNDFVVSKKPIPGLITYQTIKAATEAIWQKGSMQWLMQTDFAGVYEETLFFNRSGITVFRGYTDFPDDPTRNQVVIRNDIAVNTQEGDRPNSESATFHSRADYLRMYNIDLTNVYGKTRDYASLGFAIGHRGYAGFYGCSILGNQDTLDLNSQTNVFIYNSIVSGSIDFIWGSGSGYFLNSTIVPNTAKGAITAHKRLSGNAPGGLVFDKCQVRAEPGVPAASVFLGRPYSQFARVLFIASYLDASIDPAGWTIWSPSSPQTQHVLFGEYQNYGPGAGTRSTRAPFSQEMTVRHLAAFQLERFFKAHGISWINVSQLKVPPFNTRKPGTLVPIERD</sequence>
<dbReference type="PANTHER" id="PTHR31321:SF58">
    <property type="entry name" value="METHYLESTERASE, PUTATIVE-RELATED"/>
    <property type="match status" value="1"/>
</dbReference>
<dbReference type="Gene3D" id="2.160.20.10">
    <property type="entry name" value="Single-stranded right-handed beta-helix, Pectin lyase-like"/>
    <property type="match status" value="1"/>
</dbReference>
<dbReference type="EMBL" id="CAHR02000205">
    <property type="protein sequence ID" value="CCG84128.1"/>
    <property type="molecule type" value="Genomic_DNA"/>
</dbReference>
<dbReference type="EC" id="3.1.1.11" evidence="3"/>
<name>R4XEQ6_TAPDE</name>
<dbReference type="AlphaFoldDB" id="R4XEQ6"/>
<organism evidence="8 9">
    <name type="scientific">Taphrina deformans (strain PYCC 5710 / ATCC 11124 / CBS 356.35 / IMI 108563 / JCM 9778 / NBRC 8474)</name>
    <name type="common">Peach leaf curl fungus</name>
    <name type="synonym">Lalaria deformans</name>
    <dbReference type="NCBI Taxonomy" id="1097556"/>
    <lineage>
        <taxon>Eukaryota</taxon>
        <taxon>Fungi</taxon>
        <taxon>Dikarya</taxon>
        <taxon>Ascomycota</taxon>
        <taxon>Taphrinomycotina</taxon>
        <taxon>Taphrinomycetes</taxon>
        <taxon>Taphrinales</taxon>
        <taxon>Taphrinaceae</taxon>
        <taxon>Taphrina</taxon>
    </lineage>
</organism>
<keyword evidence="9" id="KW-1185">Reference proteome</keyword>
<proteinExistence type="inferred from homology"/>
<accession>R4XEQ6</accession>
<dbReference type="PANTHER" id="PTHR31321">
    <property type="entry name" value="ACYL-COA THIOESTER HYDROLASE YBHC-RELATED"/>
    <property type="match status" value="1"/>
</dbReference>
<dbReference type="SUPFAM" id="SSF51126">
    <property type="entry name" value="Pectin lyase-like"/>
    <property type="match status" value="1"/>
</dbReference>
<feature type="signal peptide" evidence="6">
    <location>
        <begin position="1"/>
        <end position="21"/>
    </location>
</feature>
<gene>
    <name evidence="8" type="ORF">TAPDE_004518</name>
</gene>
<dbReference type="InterPro" id="IPR011050">
    <property type="entry name" value="Pectin_lyase_fold/virulence"/>
</dbReference>
<evidence type="ECO:0000256" key="1">
    <source>
        <dbReference type="ARBA" id="ARBA00005184"/>
    </source>
</evidence>
<dbReference type="STRING" id="1097556.R4XEQ6"/>
<dbReference type="eggNOG" id="ENOG502QSQ4">
    <property type="taxonomic scope" value="Eukaryota"/>
</dbReference>
<evidence type="ECO:0000256" key="4">
    <source>
        <dbReference type="ARBA" id="ARBA00022801"/>
    </source>
</evidence>
<evidence type="ECO:0000313" key="8">
    <source>
        <dbReference type="EMBL" id="CCG84128.1"/>
    </source>
</evidence>
<evidence type="ECO:0000256" key="3">
    <source>
        <dbReference type="ARBA" id="ARBA00013229"/>
    </source>
</evidence>
<comment type="similarity">
    <text evidence="2">Belongs to the pectinesterase family.</text>
</comment>
<evidence type="ECO:0000256" key="2">
    <source>
        <dbReference type="ARBA" id="ARBA00008891"/>
    </source>
</evidence>
<keyword evidence="6" id="KW-0732">Signal</keyword>
<keyword evidence="5" id="KW-0063">Aspartyl esterase</keyword>
<dbReference type="Proteomes" id="UP000013776">
    <property type="component" value="Unassembled WGS sequence"/>
</dbReference>
<dbReference type="GO" id="GO:0030599">
    <property type="term" value="F:pectinesterase activity"/>
    <property type="evidence" value="ECO:0007669"/>
    <property type="project" value="UniProtKB-EC"/>
</dbReference>
<dbReference type="UniPathway" id="UPA00545">
    <property type="reaction ID" value="UER00823"/>
</dbReference>
<evidence type="ECO:0000313" key="9">
    <source>
        <dbReference type="Proteomes" id="UP000013776"/>
    </source>
</evidence>
<dbReference type="GO" id="GO:0045490">
    <property type="term" value="P:pectin catabolic process"/>
    <property type="evidence" value="ECO:0007669"/>
    <property type="project" value="UniProtKB-UniPathway"/>
</dbReference>
<evidence type="ECO:0000256" key="5">
    <source>
        <dbReference type="ARBA" id="ARBA00023085"/>
    </source>
</evidence>
<evidence type="ECO:0000259" key="7">
    <source>
        <dbReference type="Pfam" id="PF01095"/>
    </source>
</evidence>
<dbReference type="Pfam" id="PF01095">
    <property type="entry name" value="Pectinesterase"/>
    <property type="match status" value="1"/>
</dbReference>
<evidence type="ECO:0000256" key="6">
    <source>
        <dbReference type="SAM" id="SignalP"/>
    </source>
</evidence>
<comment type="caution">
    <text evidence="8">The sequence shown here is derived from an EMBL/GenBank/DDBJ whole genome shotgun (WGS) entry which is preliminary data.</text>
</comment>